<dbReference type="InterPro" id="IPR011990">
    <property type="entry name" value="TPR-like_helical_dom_sf"/>
</dbReference>
<evidence type="ECO:0000313" key="11">
    <source>
        <dbReference type="Proteomes" id="UP000265489"/>
    </source>
</evidence>
<sequence length="702" mass="81164">MKYQELMKEVEGVGKLKLSEQENFYRDVLNESSNDLEVMVAATFYLGMAYYYEGNFNKAKEIIEPIILQYQSMPFVRELISAFNLMGVMLYYDGANVSSRYYYEKALQIAMEHEDVGHYCYEYNNISITYVKQEKYEEALDSILKAKEYMPCCVEDMGAYVYLNLALIYNSLNQVDKALEAFYIGLDEHDGKHIILEDYLNCGIELFSKAGMDFELNRCADELEKRIETMYAVEYIDACIALFDYYLEQKMFDQVKSILQYMDSYMSKHPDEIRLGLMVESSRYKYGKVICDLDVIILALEKKNAYFERIFEEEQVRRCHDTERYFDMNRKLQLALENETKANQVKMRFLASMSHDIRTPINGIIGMLQVIQRCGDDKQRIKDAYDKMWISSTHLLSLVNDILDIRTLETDSVVLENKSFELSQLLARVQTIIGLQASNYKIELFVKTQVEHNHLMGSPTHIEKVLLNLLSNAIKYNRPGGKVYLSVKEKADCFEFVVEDTGIGMSEEFVQNKLFKPFVQKNTRIDGAGLGMSIVQELVKKMNGSIEVKSKENKGTLFIVFLPLEVDKNPVKTQSLKPKTVSIENLSILVVEDNDINMEVIEFMLQSEGAIVYKARNGKEAVEQFGQIKNLDLILMDLMMPIMDGYEATLQIRKKDKKIPILAMSANAYMQDIQKCYQAGMNGHISKPLYLEDLKDRIIQIL</sequence>
<name>A0A395W960_9FIRM</name>
<keyword evidence="3 7" id="KW-0597">Phosphoprotein</keyword>
<dbReference type="Pfam" id="PF00512">
    <property type="entry name" value="HisKA"/>
    <property type="match status" value="1"/>
</dbReference>
<dbReference type="InterPro" id="IPR036097">
    <property type="entry name" value="HisK_dim/P_sf"/>
</dbReference>
<dbReference type="GO" id="GO:0005886">
    <property type="term" value="C:plasma membrane"/>
    <property type="evidence" value="ECO:0007669"/>
    <property type="project" value="TreeGrafter"/>
</dbReference>
<keyword evidence="4" id="KW-0808">Transferase</keyword>
<dbReference type="SMART" id="SM00028">
    <property type="entry name" value="TPR"/>
    <property type="match status" value="4"/>
</dbReference>
<keyword evidence="5" id="KW-0418">Kinase</keyword>
<comment type="catalytic activity">
    <reaction evidence="1">
        <text>ATP + protein L-histidine = ADP + protein N-phospho-L-histidine.</text>
        <dbReference type="EC" id="2.7.13.3"/>
    </reaction>
</comment>
<dbReference type="Gene3D" id="3.30.565.10">
    <property type="entry name" value="Histidine kinase-like ATPase, C-terminal domain"/>
    <property type="match status" value="1"/>
</dbReference>
<dbReference type="SUPFAM" id="SSF47384">
    <property type="entry name" value="Homodimeric domain of signal transducing histidine kinase"/>
    <property type="match status" value="1"/>
</dbReference>
<dbReference type="Gene3D" id="1.25.40.10">
    <property type="entry name" value="Tetratricopeptide repeat domain"/>
    <property type="match status" value="2"/>
</dbReference>
<dbReference type="Pfam" id="PF00072">
    <property type="entry name" value="Response_reg"/>
    <property type="match status" value="1"/>
</dbReference>
<proteinExistence type="predicted"/>
<evidence type="ECO:0000256" key="7">
    <source>
        <dbReference type="PROSITE-ProRule" id="PRU00169"/>
    </source>
</evidence>
<evidence type="ECO:0000313" key="10">
    <source>
        <dbReference type="EMBL" id="RGU92589.1"/>
    </source>
</evidence>
<dbReference type="RefSeq" id="WP_118324855.1">
    <property type="nucleotide sequence ID" value="NZ_JAJFOZ010000014.1"/>
</dbReference>
<evidence type="ECO:0000256" key="5">
    <source>
        <dbReference type="ARBA" id="ARBA00022777"/>
    </source>
</evidence>
<evidence type="ECO:0000256" key="1">
    <source>
        <dbReference type="ARBA" id="ARBA00000085"/>
    </source>
</evidence>
<evidence type="ECO:0000256" key="6">
    <source>
        <dbReference type="ARBA" id="ARBA00023012"/>
    </source>
</evidence>
<keyword evidence="6" id="KW-0902">Two-component regulatory system</keyword>
<dbReference type="EMBL" id="QRYQ01000005">
    <property type="protein sequence ID" value="RGU92589.1"/>
    <property type="molecule type" value="Genomic_DNA"/>
</dbReference>
<evidence type="ECO:0000256" key="4">
    <source>
        <dbReference type="ARBA" id="ARBA00022679"/>
    </source>
</evidence>
<dbReference type="SUPFAM" id="SSF55874">
    <property type="entry name" value="ATPase domain of HSP90 chaperone/DNA topoisomerase II/histidine kinase"/>
    <property type="match status" value="1"/>
</dbReference>
<gene>
    <name evidence="10" type="ORF">DWW32_04005</name>
</gene>
<dbReference type="InterPro" id="IPR001789">
    <property type="entry name" value="Sig_transdc_resp-reg_receiver"/>
</dbReference>
<dbReference type="InterPro" id="IPR005467">
    <property type="entry name" value="His_kinase_dom"/>
</dbReference>
<dbReference type="SMART" id="SM00388">
    <property type="entry name" value="HisKA"/>
    <property type="match status" value="1"/>
</dbReference>
<dbReference type="PANTHER" id="PTHR43047">
    <property type="entry name" value="TWO-COMPONENT HISTIDINE PROTEIN KINASE"/>
    <property type="match status" value="1"/>
</dbReference>
<evidence type="ECO:0000256" key="2">
    <source>
        <dbReference type="ARBA" id="ARBA00012438"/>
    </source>
</evidence>
<dbReference type="PRINTS" id="PR00344">
    <property type="entry name" value="BCTRLSENSOR"/>
</dbReference>
<comment type="caution">
    <text evidence="10">The sequence shown here is derived from an EMBL/GenBank/DDBJ whole genome shotgun (WGS) entry which is preliminary data.</text>
</comment>
<dbReference type="AlphaFoldDB" id="A0A395W960"/>
<dbReference type="InterPro" id="IPR003661">
    <property type="entry name" value="HisK_dim/P_dom"/>
</dbReference>
<dbReference type="PANTHER" id="PTHR43047:SF72">
    <property type="entry name" value="OSMOSENSING HISTIDINE PROTEIN KINASE SLN1"/>
    <property type="match status" value="1"/>
</dbReference>
<feature type="domain" description="Response regulatory" evidence="9">
    <location>
        <begin position="587"/>
        <end position="702"/>
    </location>
</feature>
<dbReference type="GeneID" id="66579517"/>
<dbReference type="InterPro" id="IPR019734">
    <property type="entry name" value="TPR_rpt"/>
</dbReference>
<dbReference type="SMART" id="SM00448">
    <property type="entry name" value="REC"/>
    <property type="match status" value="1"/>
</dbReference>
<dbReference type="Proteomes" id="UP000265489">
    <property type="component" value="Unassembled WGS sequence"/>
</dbReference>
<dbReference type="InterPro" id="IPR011006">
    <property type="entry name" value="CheY-like_superfamily"/>
</dbReference>
<organism evidence="10 11">
    <name type="scientific">Holdemanella biformis</name>
    <dbReference type="NCBI Taxonomy" id="1735"/>
    <lineage>
        <taxon>Bacteria</taxon>
        <taxon>Bacillati</taxon>
        <taxon>Bacillota</taxon>
        <taxon>Erysipelotrichia</taxon>
        <taxon>Erysipelotrichales</taxon>
        <taxon>Erysipelotrichaceae</taxon>
        <taxon>Holdemanella</taxon>
    </lineage>
</organism>
<dbReference type="CDD" id="cd00082">
    <property type="entry name" value="HisKA"/>
    <property type="match status" value="1"/>
</dbReference>
<evidence type="ECO:0000259" key="8">
    <source>
        <dbReference type="PROSITE" id="PS50109"/>
    </source>
</evidence>
<accession>A0A395W960</accession>
<protein>
    <recommendedName>
        <fullName evidence="2">histidine kinase</fullName>
        <ecNumber evidence="2">2.7.13.3</ecNumber>
    </recommendedName>
</protein>
<reference evidence="10 11" key="1">
    <citation type="submission" date="2018-08" db="EMBL/GenBank/DDBJ databases">
        <title>A genome reference for cultivated species of the human gut microbiota.</title>
        <authorList>
            <person name="Zou Y."/>
            <person name="Xue W."/>
            <person name="Luo G."/>
        </authorList>
    </citation>
    <scope>NUCLEOTIDE SEQUENCE [LARGE SCALE GENOMIC DNA]</scope>
    <source>
        <strain evidence="10 11">AF15-20</strain>
    </source>
</reference>
<dbReference type="InterPro" id="IPR004358">
    <property type="entry name" value="Sig_transdc_His_kin-like_C"/>
</dbReference>
<evidence type="ECO:0000256" key="3">
    <source>
        <dbReference type="ARBA" id="ARBA00022553"/>
    </source>
</evidence>
<dbReference type="InterPro" id="IPR036890">
    <property type="entry name" value="HATPase_C_sf"/>
</dbReference>
<dbReference type="Pfam" id="PF02518">
    <property type="entry name" value="HATPase_c"/>
    <property type="match status" value="1"/>
</dbReference>
<dbReference type="CDD" id="cd17546">
    <property type="entry name" value="REC_hyHK_CKI1_RcsC-like"/>
    <property type="match status" value="1"/>
</dbReference>
<dbReference type="SUPFAM" id="SSF48452">
    <property type="entry name" value="TPR-like"/>
    <property type="match status" value="1"/>
</dbReference>
<feature type="modified residue" description="4-aspartylphosphate" evidence="7">
    <location>
        <position position="637"/>
    </location>
</feature>
<dbReference type="SMART" id="SM00387">
    <property type="entry name" value="HATPase_c"/>
    <property type="match status" value="1"/>
</dbReference>
<dbReference type="InterPro" id="IPR003594">
    <property type="entry name" value="HATPase_dom"/>
</dbReference>
<dbReference type="GO" id="GO:0000155">
    <property type="term" value="F:phosphorelay sensor kinase activity"/>
    <property type="evidence" value="ECO:0007669"/>
    <property type="project" value="InterPro"/>
</dbReference>
<dbReference type="Gene3D" id="1.10.287.130">
    <property type="match status" value="1"/>
</dbReference>
<dbReference type="EC" id="2.7.13.3" evidence="2"/>
<dbReference type="PROSITE" id="PS50109">
    <property type="entry name" value="HIS_KIN"/>
    <property type="match status" value="1"/>
</dbReference>
<feature type="domain" description="Histidine kinase" evidence="8">
    <location>
        <begin position="352"/>
        <end position="566"/>
    </location>
</feature>
<dbReference type="GO" id="GO:0009927">
    <property type="term" value="F:histidine phosphotransfer kinase activity"/>
    <property type="evidence" value="ECO:0007669"/>
    <property type="project" value="TreeGrafter"/>
</dbReference>
<evidence type="ECO:0000259" key="9">
    <source>
        <dbReference type="PROSITE" id="PS50110"/>
    </source>
</evidence>
<dbReference type="SUPFAM" id="SSF52172">
    <property type="entry name" value="CheY-like"/>
    <property type="match status" value="1"/>
</dbReference>
<dbReference type="PROSITE" id="PS50110">
    <property type="entry name" value="RESPONSE_REGULATORY"/>
    <property type="match status" value="1"/>
</dbReference>
<dbReference type="Gene3D" id="3.40.50.2300">
    <property type="match status" value="1"/>
</dbReference>